<sequence length="430" mass="47949">MMNGPCQMHFFLDSNGKRQSGHLQKDCRNFQAMLRWAGHANARAAEKSSRTRSEIHLPPPPAITDDNRHQLRIAAAPPPPPYVDPNSNGAVSMIQKGRPSNRTQKVISRQVFMAEKMPPPTVEYLNWSGQDIGFTIADHPQQVPRSGQSALILQAVIAGFDVSHVFIDGGSSLNLMYADTLRKMNISLANLKPTDTRFHGITPDKPNYPLGRSISTFEWMELQNTGPPDLSRTWTMNFDGSKRVEGAGAGVILISPEGDKLKYVLRMTFPNASNNEAEYEALIHGMKMAKACGATRLKIFGDSQLVAQQVMNQCDAVNDSMIAFKEVYDELEKLFDGCEVNHISRLSNDEADVLANIGSQCLPIPPGVFWEEIAERSTKPKKVQKKAKEEKTSAPLKEAAEDEEDQELVMMVEVPWMQAYISYILGKKYR</sequence>
<dbReference type="Gene3D" id="3.30.420.10">
    <property type="entry name" value="Ribonuclease H-like superfamily/Ribonuclease H"/>
    <property type="match status" value="1"/>
</dbReference>
<evidence type="ECO:0000256" key="1">
    <source>
        <dbReference type="SAM" id="MobiDB-lite"/>
    </source>
</evidence>
<dbReference type="GO" id="GO:0004523">
    <property type="term" value="F:RNA-DNA hybrid ribonuclease activity"/>
    <property type="evidence" value="ECO:0007669"/>
    <property type="project" value="InterPro"/>
</dbReference>
<organism evidence="3 4">
    <name type="scientific">Lolium multiflorum</name>
    <name type="common">Italian ryegrass</name>
    <name type="synonym">Lolium perenne subsp. multiflorum</name>
    <dbReference type="NCBI Taxonomy" id="4521"/>
    <lineage>
        <taxon>Eukaryota</taxon>
        <taxon>Viridiplantae</taxon>
        <taxon>Streptophyta</taxon>
        <taxon>Embryophyta</taxon>
        <taxon>Tracheophyta</taxon>
        <taxon>Spermatophyta</taxon>
        <taxon>Magnoliopsida</taxon>
        <taxon>Liliopsida</taxon>
        <taxon>Poales</taxon>
        <taxon>Poaceae</taxon>
        <taxon>BOP clade</taxon>
        <taxon>Pooideae</taxon>
        <taxon>Poodae</taxon>
        <taxon>Poeae</taxon>
        <taxon>Poeae Chloroplast Group 2 (Poeae type)</taxon>
        <taxon>Loliodinae</taxon>
        <taxon>Loliinae</taxon>
        <taxon>Lolium</taxon>
    </lineage>
</organism>
<dbReference type="Proteomes" id="UP001231189">
    <property type="component" value="Unassembled WGS sequence"/>
</dbReference>
<dbReference type="InterPro" id="IPR036397">
    <property type="entry name" value="RNaseH_sf"/>
</dbReference>
<dbReference type="Pfam" id="PF13456">
    <property type="entry name" value="RVT_3"/>
    <property type="match status" value="1"/>
</dbReference>
<evidence type="ECO:0000313" key="3">
    <source>
        <dbReference type="EMBL" id="KAK1646067.1"/>
    </source>
</evidence>
<dbReference type="PROSITE" id="PS50879">
    <property type="entry name" value="RNASE_H_1"/>
    <property type="match status" value="1"/>
</dbReference>
<dbReference type="EMBL" id="JAUUTY010000004">
    <property type="protein sequence ID" value="KAK1646067.1"/>
    <property type="molecule type" value="Genomic_DNA"/>
</dbReference>
<dbReference type="SUPFAM" id="SSF53098">
    <property type="entry name" value="Ribonuclease H-like"/>
    <property type="match status" value="1"/>
</dbReference>
<feature type="domain" description="RNase H type-1" evidence="2">
    <location>
        <begin position="230"/>
        <end position="360"/>
    </location>
</feature>
<dbReference type="AlphaFoldDB" id="A0AAD8W9Q0"/>
<feature type="compositionally biased region" description="Basic and acidic residues" evidence="1">
    <location>
        <begin position="45"/>
        <end position="55"/>
    </location>
</feature>
<keyword evidence="4" id="KW-1185">Reference proteome</keyword>
<accession>A0AAD8W9Q0</accession>
<feature type="region of interest" description="Disordered" evidence="1">
    <location>
        <begin position="45"/>
        <end position="65"/>
    </location>
</feature>
<reference evidence="3" key="1">
    <citation type="submission" date="2023-07" db="EMBL/GenBank/DDBJ databases">
        <title>A chromosome-level genome assembly of Lolium multiflorum.</title>
        <authorList>
            <person name="Chen Y."/>
            <person name="Copetti D."/>
            <person name="Kolliker R."/>
            <person name="Studer B."/>
        </authorList>
    </citation>
    <scope>NUCLEOTIDE SEQUENCE</scope>
    <source>
        <strain evidence="3">02402/16</strain>
        <tissue evidence="3">Leaf</tissue>
    </source>
</reference>
<proteinExistence type="predicted"/>
<dbReference type="InterPro" id="IPR012337">
    <property type="entry name" value="RNaseH-like_sf"/>
</dbReference>
<evidence type="ECO:0000313" key="4">
    <source>
        <dbReference type="Proteomes" id="UP001231189"/>
    </source>
</evidence>
<dbReference type="CDD" id="cd09279">
    <property type="entry name" value="RNase_HI_like"/>
    <property type="match status" value="1"/>
</dbReference>
<evidence type="ECO:0000259" key="2">
    <source>
        <dbReference type="PROSITE" id="PS50879"/>
    </source>
</evidence>
<feature type="region of interest" description="Disordered" evidence="1">
    <location>
        <begin position="381"/>
        <end position="405"/>
    </location>
</feature>
<dbReference type="PANTHER" id="PTHR48475">
    <property type="entry name" value="RIBONUCLEASE H"/>
    <property type="match status" value="1"/>
</dbReference>
<dbReference type="PANTHER" id="PTHR48475:SF1">
    <property type="entry name" value="RNASE H TYPE-1 DOMAIN-CONTAINING PROTEIN"/>
    <property type="match status" value="1"/>
</dbReference>
<dbReference type="InterPro" id="IPR002156">
    <property type="entry name" value="RNaseH_domain"/>
</dbReference>
<protein>
    <recommendedName>
        <fullName evidence="2">RNase H type-1 domain-containing protein</fullName>
    </recommendedName>
</protein>
<gene>
    <name evidence="3" type="ORF">QYE76_063872</name>
</gene>
<dbReference type="GO" id="GO:0003676">
    <property type="term" value="F:nucleic acid binding"/>
    <property type="evidence" value="ECO:0007669"/>
    <property type="project" value="InterPro"/>
</dbReference>
<comment type="caution">
    <text evidence="3">The sequence shown here is derived from an EMBL/GenBank/DDBJ whole genome shotgun (WGS) entry which is preliminary data.</text>
</comment>
<name>A0AAD8W9Q0_LOLMU</name>